<evidence type="ECO:0000313" key="2">
    <source>
        <dbReference type="Proteomes" id="UP001141950"/>
    </source>
</evidence>
<reference evidence="1" key="1">
    <citation type="submission" date="2022-08" db="EMBL/GenBank/DDBJ databases">
        <title>The genomic sequence of strain Paenibacillus sp. SCIV0701.</title>
        <authorList>
            <person name="Zhao H."/>
        </authorList>
    </citation>
    <scope>NUCLEOTIDE SEQUENCE</scope>
    <source>
        <strain evidence="1">SCIV0701</strain>
    </source>
</reference>
<name>A0A9X2ML70_9BACL</name>
<dbReference type="Proteomes" id="UP001141950">
    <property type="component" value="Unassembled WGS sequence"/>
</dbReference>
<dbReference type="RefSeq" id="WP_257442335.1">
    <property type="nucleotide sequence ID" value="NZ_JANIPJ010000001.1"/>
</dbReference>
<dbReference type="EMBL" id="JANIPJ010000001">
    <property type="protein sequence ID" value="MCR2802691.1"/>
    <property type="molecule type" value="Genomic_DNA"/>
</dbReference>
<dbReference type="Pfam" id="PF09224">
    <property type="entry name" value="DUF1961"/>
    <property type="match status" value="1"/>
</dbReference>
<gene>
    <name evidence="1" type="ORF">NQZ67_02240</name>
</gene>
<dbReference type="SUPFAM" id="SSF49899">
    <property type="entry name" value="Concanavalin A-like lectins/glucanases"/>
    <property type="match status" value="1"/>
</dbReference>
<accession>A0A9X2ML70</accession>
<organism evidence="1 2">
    <name type="scientific">Paenibacillus soyae</name>
    <dbReference type="NCBI Taxonomy" id="2969249"/>
    <lineage>
        <taxon>Bacteria</taxon>
        <taxon>Bacillati</taxon>
        <taxon>Bacillota</taxon>
        <taxon>Bacilli</taxon>
        <taxon>Bacillales</taxon>
        <taxon>Paenibacillaceae</taxon>
        <taxon>Paenibacillus</taxon>
    </lineage>
</organism>
<protein>
    <submittedName>
        <fullName evidence="1">YesU family protein</fullName>
    </submittedName>
</protein>
<evidence type="ECO:0000313" key="1">
    <source>
        <dbReference type="EMBL" id="MCR2802691.1"/>
    </source>
</evidence>
<proteinExistence type="predicted"/>
<dbReference type="InterPro" id="IPR013320">
    <property type="entry name" value="ConA-like_dom_sf"/>
</dbReference>
<comment type="caution">
    <text evidence="1">The sequence shown here is derived from an EMBL/GenBank/DDBJ whole genome shotgun (WGS) entry which is preliminary data.</text>
</comment>
<dbReference type="Gene3D" id="2.60.120.200">
    <property type="match status" value="1"/>
</dbReference>
<dbReference type="AlphaFoldDB" id="A0A9X2ML70"/>
<dbReference type="InterPro" id="IPR015305">
    <property type="entry name" value="DUF1961"/>
</dbReference>
<keyword evidence="2" id="KW-1185">Reference proteome</keyword>
<sequence length="222" mass="25318">MLIYHNPLAAPEDVAGFIMEGQAAVTFLLGRMRLESLLDPGEGQKSNFVYWCPDEFPSELAIEWEFRPIREPGLCILFFAAAGRNGRFMFDPELTPRTGEYDMYHHGEIDAMHLSYFRRRYPEERAFHTVNLRKSYGFHLVAQGADPIPDASDTDRFYKLRLTKKDGRITFAVDNLTVLDCQDDGAAYGPLLGAGRIGFRQMSPLIAEYANLRVYDFSDTQV</sequence>